<feature type="domain" description="HTH lysR-type" evidence="5">
    <location>
        <begin position="1"/>
        <end position="59"/>
    </location>
</feature>
<dbReference type="Pfam" id="PF00126">
    <property type="entry name" value="HTH_1"/>
    <property type="match status" value="1"/>
</dbReference>
<dbReference type="PANTHER" id="PTHR30126">
    <property type="entry name" value="HTH-TYPE TRANSCRIPTIONAL REGULATOR"/>
    <property type="match status" value="1"/>
</dbReference>
<keyword evidence="6" id="KW-0614">Plasmid</keyword>
<dbReference type="AlphaFoldDB" id="A0A6C0L2V1"/>
<dbReference type="PROSITE" id="PS50931">
    <property type="entry name" value="HTH_LYSR"/>
    <property type="match status" value="1"/>
</dbReference>
<dbReference type="RefSeq" id="WP_181726393.1">
    <property type="nucleotide sequence ID" value="NZ_MN783747.1"/>
</dbReference>
<proteinExistence type="inferred from homology"/>
<comment type="similarity">
    <text evidence="1">Belongs to the LysR transcriptional regulatory family.</text>
</comment>
<evidence type="ECO:0000313" key="6">
    <source>
        <dbReference type="EMBL" id="QHU24219.1"/>
    </source>
</evidence>
<name>A0A6C0L2V1_KLEOX</name>
<dbReference type="InterPro" id="IPR005119">
    <property type="entry name" value="LysR_subst-bd"/>
</dbReference>
<geneLocation type="plasmid" evidence="6">
    <name>pIron_OXY</name>
</geneLocation>
<dbReference type="CDD" id="cd05466">
    <property type="entry name" value="PBP2_LTTR_substrate"/>
    <property type="match status" value="1"/>
</dbReference>
<dbReference type="GO" id="GO:0000976">
    <property type="term" value="F:transcription cis-regulatory region binding"/>
    <property type="evidence" value="ECO:0007669"/>
    <property type="project" value="TreeGrafter"/>
</dbReference>
<evidence type="ECO:0000259" key="5">
    <source>
        <dbReference type="PROSITE" id="PS50931"/>
    </source>
</evidence>
<organism evidence="6">
    <name type="scientific">Klebsiella oxytoca</name>
    <dbReference type="NCBI Taxonomy" id="571"/>
    <lineage>
        <taxon>Bacteria</taxon>
        <taxon>Pseudomonadati</taxon>
        <taxon>Pseudomonadota</taxon>
        <taxon>Gammaproteobacteria</taxon>
        <taxon>Enterobacterales</taxon>
        <taxon>Enterobacteriaceae</taxon>
        <taxon>Klebsiella/Raoultella group</taxon>
        <taxon>Klebsiella</taxon>
    </lineage>
</organism>
<evidence type="ECO:0000256" key="4">
    <source>
        <dbReference type="ARBA" id="ARBA00023163"/>
    </source>
</evidence>
<dbReference type="InterPro" id="IPR000847">
    <property type="entry name" value="LysR_HTH_N"/>
</dbReference>
<dbReference type="InterPro" id="IPR036388">
    <property type="entry name" value="WH-like_DNA-bd_sf"/>
</dbReference>
<evidence type="ECO:0000256" key="2">
    <source>
        <dbReference type="ARBA" id="ARBA00023015"/>
    </source>
</evidence>
<dbReference type="SUPFAM" id="SSF53850">
    <property type="entry name" value="Periplasmic binding protein-like II"/>
    <property type="match status" value="1"/>
</dbReference>
<dbReference type="InterPro" id="IPR036390">
    <property type="entry name" value="WH_DNA-bd_sf"/>
</dbReference>
<dbReference type="PRINTS" id="PR00039">
    <property type="entry name" value="HTHLYSR"/>
</dbReference>
<dbReference type="SUPFAM" id="SSF46785">
    <property type="entry name" value="Winged helix' DNA-binding domain"/>
    <property type="match status" value="1"/>
</dbReference>
<reference evidence="6" key="1">
    <citation type="journal article" date="2020" name="Antimicrob. Agents Chemother.">
        <title>A multi-species bunch of VIM-1 carbapenemase producing Enterobacterales linked by a novel, highly conjugative and broad-host range IncA plasmid, menaces the re-emergence of VIM-1.</title>
        <authorList>
            <person name="Arcari G."/>
            <person name="Di Lella F.M."/>
            <person name="Bibbolino G."/>
            <person name="Mengoni F."/>
            <person name="Beccaccioli M."/>
            <person name="Antonelli G."/>
            <person name="Faino L."/>
            <person name="Carattoli A."/>
        </authorList>
    </citation>
    <scope>NUCLEOTIDE SEQUENCE</scope>
    <source>
        <plasmid evidence="6">pIron_OXY</plasmid>
    </source>
</reference>
<dbReference type="Gene3D" id="3.40.190.10">
    <property type="entry name" value="Periplasmic binding protein-like II"/>
    <property type="match status" value="2"/>
</dbReference>
<protein>
    <submittedName>
        <fullName evidence="6">Putative LysR-family transcriptional regulator</fullName>
    </submittedName>
</protein>
<sequence length="295" mass="32284">MSHLTHLRTFIEAYRTGSLSRAAEQLGITQPAATLHIQALEALVGKPLFIRRSRGVEGTVAADELARSVSSLLDGLELKISSLRAGSATGGTVHLAGPPDFVHSSMAALLVPLMGLGYQIRFQPGNKQRIYELLTSGTVDLAITASMPDEKVFGFAHLVTERLLLVHSPLLSNIIGTDPDASTLRSLPLIAYDEELPMIRTLWSAMFQTSPDMQAAFTIPDLRIIRELVMEGHGWSVISDIHCAQNLRDGTLVTPTRIETAPTNNLYLVWNKRMISNNKVARVKEVILSKFPGQL</sequence>
<dbReference type="Pfam" id="PF03466">
    <property type="entry name" value="LysR_substrate"/>
    <property type="match status" value="1"/>
</dbReference>
<dbReference type="PANTHER" id="PTHR30126:SF39">
    <property type="entry name" value="HTH-TYPE TRANSCRIPTIONAL REGULATOR CYSL"/>
    <property type="match status" value="1"/>
</dbReference>
<dbReference type="EMBL" id="MN783747">
    <property type="protein sequence ID" value="QHU24219.1"/>
    <property type="molecule type" value="Genomic_DNA"/>
</dbReference>
<keyword evidence="4" id="KW-0804">Transcription</keyword>
<evidence type="ECO:0000256" key="1">
    <source>
        <dbReference type="ARBA" id="ARBA00009437"/>
    </source>
</evidence>
<evidence type="ECO:0000256" key="3">
    <source>
        <dbReference type="ARBA" id="ARBA00023125"/>
    </source>
</evidence>
<keyword evidence="3" id="KW-0238">DNA-binding</keyword>
<dbReference type="Gene3D" id="1.10.10.10">
    <property type="entry name" value="Winged helix-like DNA-binding domain superfamily/Winged helix DNA-binding domain"/>
    <property type="match status" value="1"/>
</dbReference>
<keyword evidence="2" id="KW-0805">Transcription regulation</keyword>
<accession>A0A6C0L2V1</accession>
<dbReference type="GO" id="GO:0003700">
    <property type="term" value="F:DNA-binding transcription factor activity"/>
    <property type="evidence" value="ECO:0007669"/>
    <property type="project" value="InterPro"/>
</dbReference>